<accession>A0A1M6SHN0</accession>
<evidence type="ECO:0000256" key="1">
    <source>
        <dbReference type="ARBA" id="ARBA00004651"/>
    </source>
</evidence>
<feature type="transmembrane region" description="Helical" evidence="6">
    <location>
        <begin position="49"/>
        <end position="67"/>
    </location>
</feature>
<keyword evidence="3 6" id="KW-0812">Transmembrane</keyword>
<evidence type="ECO:0000313" key="9">
    <source>
        <dbReference type="Proteomes" id="UP000184363"/>
    </source>
</evidence>
<comment type="subcellular location">
    <subcellularLocation>
        <location evidence="1">Cell membrane</location>
        <topology evidence="1">Multi-pass membrane protein</topology>
    </subcellularLocation>
</comment>
<evidence type="ECO:0000256" key="6">
    <source>
        <dbReference type="SAM" id="Phobius"/>
    </source>
</evidence>
<feature type="domain" description="Cardiolipin synthase N-terminal" evidence="7">
    <location>
        <begin position="28"/>
        <end position="70"/>
    </location>
</feature>
<protein>
    <submittedName>
        <fullName evidence="8">Phospholipase_D-nuclease N-terminal</fullName>
    </submittedName>
</protein>
<evidence type="ECO:0000256" key="5">
    <source>
        <dbReference type="ARBA" id="ARBA00023136"/>
    </source>
</evidence>
<keyword evidence="9" id="KW-1185">Reference proteome</keyword>
<organism evidence="8 9">
    <name type="scientific">Pseudonocardia thermophila</name>
    <dbReference type="NCBI Taxonomy" id="1848"/>
    <lineage>
        <taxon>Bacteria</taxon>
        <taxon>Bacillati</taxon>
        <taxon>Actinomycetota</taxon>
        <taxon>Actinomycetes</taxon>
        <taxon>Pseudonocardiales</taxon>
        <taxon>Pseudonocardiaceae</taxon>
        <taxon>Pseudonocardia</taxon>
    </lineage>
</organism>
<dbReference type="Pfam" id="PF13396">
    <property type="entry name" value="PLDc_N"/>
    <property type="match status" value="1"/>
</dbReference>
<sequence length="74" mass="8155">MTRKVRWADMTGRQRAAAVVVAGVQFGLLAAALVDIARRDPAEINGSKLRWALICLVNFVGPVLYFARGRRRAS</sequence>
<evidence type="ECO:0000256" key="4">
    <source>
        <dbReference type="ARBA" id="ARBA00022989"/>
    </source>
</evidence>
<dbReference type="GO" id="GO:0005886">
    <property type="term" value="C:plasma membrane"/>
    <property type="evidence" value="ECO:0007669"/>
    <property type="project" value="UniProtKB-SubCell"/>
</dbReference>
<evidence type="ECO:0000313" key="8">
    <source>
        <dbReference type="EMBL" id="SHK44284.1"/>
    </source>
</evidence>
<dbReference type="InterPro" id="IPR027379">
    <property type="entry name" value="CLS_N"/>
</dbReference>
<evidence type="ECO:0000259" key="7">
    <source>
        <dbReference type="Pfam" id="PF13396"/>
    </source>
</evidence>
<dbReference type="STRING" id="1848.SAMN05443637_106156"/>
<keyword evidence="2" id="KW-1003">Cell membrane</keyword>
<name>A0A1M6SHN0_PSETH</name>
<keyword evidence="5 6" id="KW-0472">Membrane</keyword>
<keyword evidence="4 6" id="KW-1133">Transmembrane helix</keyword>
<dbReference type="OrthoDB" id="5125307at2"/>
<dbReference type="EMBL" id="FRAP01000006">
    <property type="protein sequence ID" value="SHK44284.1"/>
    <property type="molecule type" value="Genomic_DNA"/>
</dbReference>
<dbReference type="Proteomes" id="UP000184363">
    <property type="component" value="Unassembled WGS sequence"/>
</dbReference>
<dbReference type="RefSeq" id="WP_073456749.1">
    <property type="nucleotide sequence ID" value="NZ_CALGVN010000068.1"/>
</dbReference>
<gene>
    <name evidence="8" type="ORF">SAMN05443637_106156</name>
</gene>
<evidence type="ECO:0000256" key="2">
    <source>
        <dbReference type="ARBA" id="ARBA00022475"/>
    </source>
</evidence>
<dbReference type="AlphaFoldDB" id="A0A1M6SHN0"/>
<evidence type="ECO:0000256" key="3">
    <source>
        <dbReference type="ARBA" id="ARBA00022692"/>
    </source>
</evidence>
<proteinExistence type="predicted"/>
<reference evidence="8 9" key="1">
    <citation type="submission" date="2016-11" db="EMBL/GenBank/DDBJ databases">
        <authorList>
            <person name="Jaros S."/>
            <person name="Januszkiewicz K."/>
            <person name="Wedrychowicz H."/>
        </authorList>
    </citation>
    <scope>NUCLEOTIDE SEQUENCE [LARGE SCALE GENOMIC DNA]</scope>
    <source>
        <strain evidence="8 9">DSM 43832</strain>
    </source>
</reference>